<sequence>MVFIREMTLISGKRSLVLGDISDLAQHQCNVTGSLEWYPKYLLIPKCIYDPSYFFSYSGKMDNNINHISPKVLCNRQQQTLLKFRTTFEKHAKNIEMRRFLNSLIDVRIKKYICINNILETEKQYRAGCNCFSMKPMSVAITSLYRLLPKKLKQKNQSKRKK</sequence>
<dbReference type="EMBL" id="JARYMX010000003">
    <property type="protein sequence ID" value="KAJ9556798.1"/>
    <property type="molecule type" value="Genomic_DNA"/>
</dbReference>
<evidence type="ECO:0000313" key="1">
    <source>
        <dbReference type="EMBL" id="KAJ9556798.1"/>
    </source>
</evidence>
<organism evidence="1 2">
    <name type="scientific">Centaurea solstitialis</name>
    <name type="common">yellow star-thistle</name>
    <dbReference type="NCBI Taxonomy" id="347529"/>
    <lineage>
        <taxon>Eukaryota</taxon>
        <taxon>Viridiplantae</taxon>
        <taxon>Streptophyta</taxon>
        <taxon>Embryophyta</taxon>
        <taxon>Tracheophyta</taxon>
        <taxon>Spermatophyta</taxon>
        <taxon>Magnoliopsida</taxon>
        <taxon>eudicotyledons</taxon>
        <taxon>Gunneridae</taxon>
        <taxon>Pentapetalae</taxon>
        <taxon>asterids</taxon>
        <taxon>campanulids</taxon>
        <taxon>Asterales</taxon>
        <taxon>Asteraceae</taxon>
        <taxon>Carduoideae</taxon>
        <taxon>Cardueae</taxon>
        <taxon>Centaureinae</taxon>
        <taxon>Centaurea</taxon>
    </lineage>
</organism>
<evidence type="ECO:0000313" key="2">
    <source>
        <dbReference type="Proteomes" id="UP001172457"/>
    </source>
</evidence>
<protein>
    <submittedName>
        <fullName evidence="1">Uncharacterized protein</fullName>
    </submittedName>
</protein>
<keyword evidence="2" id="KW-1185">Reference proteome</keyword>
<proteinExistence type="predicted"/>
<comment type="caution">
    <text evidence="1">The sequence shown here is derived from an EMBL/GenBank/DDBJ whole genome shotgun (WGS) entry which is preliminary data.</text>
</comment>
<reference evidence="1" key="1">
    <citation type="submission" date="2023-03" db="EMBL/GenBank/DDBJ databases">
        <title>Chromosome-scale reference genome and RAD-based genetic map of yellow starthistle (Centaurea solstitialis) reveal putative structural variation and QTLs associated with invader traits.</title>
        <authorList>
            <person name="Reatini B."/>
            <person name="Cang F.A."/>
            <person name="Jiang Q."/>
            <person name="Mckibben M.T.W."/>
            <person name="Barker M.S."/>
            <person name="Rieseberg L.H."/>
            <person name="Dlugosch K.M."/>
        </authorList>
    </citation>
    <scope>NUCLEOTIDE SEQUENCE</scope>
    <source>
        <strain evidence="1">CAN-66</strain>
        <tissue evidence="1">Leaf</tissue>
    </source>
</reference>
<dbReference type="AlphaFoldDB" id="A0AA38T9D1"/>
<accession>A0AA38T9D1</accession>
<dbReference type="Proteomes" id="UP001172457">
    <property type="component" value="Chromosome 3"/>
</dbReference>
<name>A0AA38T9D1_9ASTR</name>
<gene>
    <name evidence="1" type="ORF">OSB04_011412</name>
</gene>